<dbReference type="GO" id="GO:0005634">
    <property type="term" value="C:nucleus"/>
    <property type="evidence" value="ECO:0007669"/>
    <property type="project" value="InterPro"/>
</dbReference>
<dbReference type="InterPro" id="IPR003175">
    <property type="entry name" value="CDI_dom"/>
</dbReference>
<dbReference type="AlphaFoldDB" id="A0A6V7Q4W2"/>
<organism evidence="3">
    <name type="scientific">Ananas comosus var. bracteatus</name>
    <name type="common">red pineapple</name>
    <dbReference type="NCBI Taxonomy" id="296719"/>
    <lineage>
        <taxon>Eukaryota</taxon>
        <taxon>Viridiplantae</taxon>
        <taxon>Streptophyta</taxon>
        <taxon>Embryophyta</taxon>
        <taxon>Tracheophyta</taxon>
        <taxon>Spermatophyta</taxon>
        <taxon>Magnoliopsida</taxon>
        <taxon>Liliopsida</taxon>
        <taxon>Poales</taxon>
        <taxon>Bromeliaceae</taxon>
        <taxon>Bromelioideae</taxon>
        <taxon>Ananas</taxon>
    </lineage>
</organism>
<protein>
    <recommendedName>
        <fullName evidence="2">Cyclin-dependent kinase inhibitor domain-containing protein</fullName>
    </recommendedName>
</protein>
<feature type="compositionally biased region" description="Basic residues" evidence="1">
    <location>
        <begin position="25"/>
        <end position="36"/>
    </location>
</feature>
<proteinExistence type="predicted"/>
<dbReference type="InterPro" id="IPR044275">
    <property type="entry name" value="KRP"/>
</dbReference>
<feature type="region of interest" description="Disordered" evidence="1">
    <location>
        <begin position="15"/>
        <end position="41"/>
    </location>
</feature>
<feature type="domain" description="Cyclin-dependent kinase inhibitor" evidence="2">
    <location>
        <begin position="91"/>
        <end position="127"/>
    </location>
</feature>
<sequence>MVGVRTRAKTLAMAAAAAAAEEKARSKRRRRKKKKKNPSEATVELRISYLQLRSRRVVMKSPLRRRRRNETTISNIRIDESTTRSAVEMVPSETEIEEFFVVAERAERSRFADKYNYDIINDAPLEGAMNGGSSNRLNH</sequence>
<dbReference type="GO" id="GO:0051726">
    <property type="term" value="P:regulation of cell cycle"/>
    <property type="evidence" value="ECO:0007669"/>
    <property type="project" value="InterPro"/>
</dbReference>
<evidence type="ECO:0000313" key="3">
    <source>
        <dbReference type="EMBL" id="CAD1838083.1"/>
    </source>
</evidence>
<gene>
    <name evidence="3" type="ORF">CB5_LOCUS21294</name>
</gene>
<evidence type="ECO:0000259" key="2">
    <source>
        <dbReference type="Pfam" id="PF02234"/>
    </source>
</evidence>
<dbReference type="GO" id="GO:0004861">
    <property type="term" value="F:cyclin-dependent protein serine/threonine kinase inhibitor activity"/>
    <property type="evidence" value="ECO:0007669"/>
    <property type="project" value="InterPro"/>
</dbReference>
<evidence type="ECO:0000256" key="1">
    <source>
        <dbReference type="SAM" id="MobiDB-lite"/>
    </source>
</evidence>
<accession>A0A6V7Q4W2</accession>
<reference evidence="3" key="1">
    <citation type="submission" date="2020-07" db="EMBL/GenBank/DDBJ databases">
        <authorList>
            <person name="Lin J."/>
        </authorList>
    </citation>
    <scope>NUCLEOTIDE SEQUENCE</scope>
</reference>
<dbReference type="EMBL" id="LR862132">
    <property type="protein sequence ID" value="CAD1838083.1"/>
    <property type="molecule type" value="Genomic_DNA"/>
</dbReference>
<dbReference type="Pfam" id="PF02234">
    <property type="entry name" value="CDI"/>
    <property type="match status" value="1"/>
</dbReference>
<dbReference type="PANTHER" id="PTHR46776">
    <property type="entry name" value="CYCLIN-DEPENDENT KINASE INHIBITOR 4-RELATED"/>
    <property type="match status" value="1"/>
</dbReference>
<name>A0A6V7Q4W2_ANACO</name>